<dbReference type="RefSeq" id="WP_013182561.1">
    <property type="nucleotide sequence ID" value="NC_014225.1"/>
</dbReference>
<keyword evidence="1" id="KW-0175">Coiled coil</keyword>
<dbReference type="KEGG" id="wch:wcw_1504"/>
<reference evidence="3 4" key="1">
    <citation type="journal article" date="2010" name="PLoS ONE">
        <title>The Waddlia genome: a window into chlamydial biology.</title>
        <authorList>
            <person name="Bertelli C."/>
            <person name="Collyn F."/>
            <person name="Croxatto A."/>
            <person name="Ruckert C."/>
            <person name="Polkinghorne A."/>
            <person name="Kebbi-Beghdadi C."/>
            <person name="Goesmann A."/>
            <person name="Vaughan L."/>
            <person name="Greub G."/>
        </authorList>
    </citation>
    <scope>NUCLEOTIDE SEQUENCE [LARGE SCALE GENOMIC DNA]</scope>
    <source>
        <strain evidence="4">ATCC VR-1470 / WSU 86-1044</strain>
    </source>
</reference>
<feature type="coiled-coil region" evidence="1">
    <location>
        <begin position="198"/>
        <end position="232"/>
    </location>
</feature>
<name>D6YS08_WADCW</name>
<dbReference type="HOGENOM" id="CLU_752165_0_0_0"/>
<evidence type="ECO:0000256" key="2">
    <source>
        <dbReference type="SAM" id="Phobius"/>
    </source>
</evidence>
<protein>
    <submittedName>
        <fullName evidence="3">Uncharacterized protein</fullName>
    </submittedName>
</protein>
<dbReference type="STRING" id="716544.wcw_1504"/>
<organism evidence="3 4">
    <name type="scientific">Waddlia chondrophila (strain ATCC VR-1470 / WSU 86-1044)</name>
    <dbReference type="NCBI Taxonomy" id="716544"/>
    <lineage>
        <taxon>Bacteria</taxon>
        <taxon>Pseudomonadati</taxon>
        <taxon>Chlamydiota</taxon>
        <taxon>Chlamydiia</taxon>
        <taxon>Parachlamydiales</taxon>
        <taxon>Waddliaceae</taxon>
        <taxon>Waddlia</taxon>
    </lineage>
</organism>
<proteinExistence type="predicted"/>
<dbReference type="AlphaFoldDB" id="D6YS08"/>
<keyword evidence="2" id="KW-0812">Transmembrane</keyword>
<evidence type="ECO:0000313" key="4">
    <source>
        <dbReference type="Proteomes" id="UP000001505"/>
    </source>
</evidence>
<evidence type="ECO:0000256" key="1">
    <source>
        <dbReference type="SAM" id="Coils"/>
    </source>
</evidence>
<dbReference type="eggNOG" id="ENOG502ZMDK">
    <property type="taxonomic scope" value="Bacteria"/>
</dbReference>
<dbReference type="EMBL" id="CP001928">
    <property type="protein sequence ID" value="ADI38853.1"/>
    <property type="molecule type" value="Genomic_DNA"/>
</dbReference>
<keyword evidence="2" id="KW-0472">Membrane</keyword>
<sequence>MSTSTIHRSNTAVEALGYTASHTDTLNKFAKTVTQGVALAKIVTSLVPGYEGVSSGLGLLAGELKTASSVINATNILERGSEWGTKSTRDSILSRWQKTANRVALTVAQFFETILFIDKCSLSFFYSAAMIVCHIPILEMVKNCLYMTSAVFGLWYVGQDLSKATSSMSSAKEKMRKWTAFDVESKNQDLKLKYQKKLEGKGATSEKLSEEVQKLRAEIADNKKKLERLSGEYAKQLKAKIKEDGNALTTNKVCLVSVLKYESYLQAINEGEVKKIKEYKIEKYETRIANCKKIREKSWLSIAVDIGKIVMISLGMFVAAFSLTFPLLTLPTAALVITSMSLVSNALGLTKNIYSAVGPKVQKEPVFG</sequence>
<evidence type="ECO:0000313" key="3">
    <source>
        <dbReference type="EMBL" id="ADI38853.1"/>
    </source>
</evidence>
<feature type="transmembrane region" description="Helical" evidence="2">
    <location>
        <begin position="327"/>
        <end position="350"/>
    </location>
</feature>
<feature type="transmembrane region" description="Helical" evidence="2">
    <location>
        <begin position="299"/>
        <end position="321"/>
    </location>
</feature>
<dbReference type="Proteomes" id="UP000001505">
    <property type="component" value="Chromosome"/>
</dbReference>
<accession>D6YS08</accession>
<keyword evidence="2" id="KW-1133">Transmembrane helix</keyword>
<keyword evidence="4" id="KW-1185">Reference proteome</keyword>
<gene>
    <name evidence="3" type="ordered locus">wcw_1504</name>
</gene>